<protein>
    <submittedName>
        <fullName evidence="10">Ferrous-iron efflux pump FieF</fullName>
    </submittedName>
</protein>
<dbReference type="Pfam" id="PF01545">
    <property type="entry name" value="Cation_efflux"/>
    <property type="match status" value="1"/>
</dbReference>
<evidence type="ECO:0000259" key="9">
    <source>
        <dbReference type="Pfam" id="PF16916"/>
    </source>
</evidence>
<keyword evidence="11" id="KW-1185">Reference proteome</keyword>
<keyword evidence="6 7" id="KW-0472">Membrane</keyword>
<dbReference type="NCBIfam" id="TIGR01297">
    <property type="entry name" value="CDF"/>
    <property type="match status" value="1"/>
</dbReference>
<dbReference type="GO" id="GO:0008324">
    <property type="term" value="F:monoatomic cation transmembrane transporter activity"/>
    <property type="evidence" value="ECO:0007669"/>
    <property type="project" value="InterPro"/>
</dbReference>
<dbReference type="Proteomes" id="UP000050326">
    <property type="component" value="Unassembled WGS sequence"/>
</dbReference>
<evidence type="ECO:0000256" key="1">
    <source>
        <dbReference type="ARBA" id="ARBA00004141"/>
    </source>
</evidence>
<dbReference type="InterPro" id="IPR002524">
    <property type="entry name" value="Cation_efflux"/>
</dbReference>
<evidence type="ECO:0000313" key="11">
    <source>
        <dbReference type="Proteomes" id="UP000050326"/>
    </source>
</evidence>
<dbReference type="InterPro" id="IPR027469">
    <property type="entry name" value="Cation_efflux_TMD_sf"/>
</dbReference>
<evidence type="ECO:0000256" key="6">
    <source>
        <dbReference type="ARBA" id="ARBA00023136"/>
    </source>
</evidence>
<dbReference type="PANTHER" id="PTHR43840:SF15">
    <property type="entry name" value="MITOCHONDRIAL METAL TRANSPORTER 1-RELATED"/>
    <property type="match status" value="1"/>
</dbReference>
<evidence type="ECO:0000259" key="8">
    <source>
        <dbReference type="Pfam" id="PF01545"/>
    </source>
</evidence>
<name>A0A0P8WEU7_9CLOT</name>
<accession>A0A0P8WEU7</accession>
<dbReference type="InterPro" id="IPR027470">
    <property type="entry name" value="Cation_efflux_CTD"/>
</dbReference>
<dbReference type="AlphaFoldDB" id="A0A0P8WEU7"/>
<evidence type="ECO:0000256" key="3">
    <source>
        <dbReference type="ARBA" id="ARBA00022448"/>
    </source>
</evidence>
<dbReference type="GO" id="GO:0016020">
    <property type="term" value="C:membrane"/>
    <property type="evidence" value="ECO:0007669"/>
    <property type="project" value="UniProtKB-SubCell"/>
</dbReference>
<dbReference type="Gene3D" id="1.20.1510.10">
    <property type="entry name" value="Cation efflux protein transmembrane domain"/>
    <property type="match status" value="1"/>
</dbReference>
<comment type="caution">
    <text evidence="10">The sequence shown here is derived from an EMBL/GenBank/DDBJ whole genome shotgun (WGS) entry which is preliminary data.</text>
</comment>
<evidence type="ECO:0000256" key="2">
    <source>
        <dbReference type="ARBA" id="ARBA00008114"/>
    </source>
</evidence>
<proteinExistence type="inferred from homology"/>
<dbReference type="Pfam" id="PF16916">
    <property type="entry name" value="ZT_dimer"/>
    <property type="match status" value="1"/>
</dbReference>
<evidence type="ECO:0000256" key="4">
    <source>
        <dbReference type="ARBA" id="ARBA00022692"/>
    </source>
</evidence>
<evidence type="ECO:0000256" key="5">
    <source>
        <dbReference type="ARBA" id="ARBA00022989"/>
    </source>
</evidence>
<sequence length="309" mass="33499">MEKRFKESQRVAVMGIAGNLILSIIKITAGTTYKSQALIADGANSIGDIINSAITYLGNKVASQPRDSDHNYGHGKAEAVATQVIGLMLCFIAFEVFSNSLSVFTSKASEIQFSLNMIAISVFAIVTKIFMYLYSINIGRKHSNPLVLANAADHIADVFVTLGSISGIIFTHLGIWWMDPVIGMIISIWILIQGIGISRNAIRILMDSSIDAKILNNLKETIAIIPGVEDVQKVTTHSMGIGYSVEVRIGVNCTLTVAEGHNIASRVKSKLINTAEIGDVIVHINPVSDVDCDYKCLKENTADCKKNNK</sequence>
<keyword evidence="5 7" id="KW-1133">Transmembrane helix</keyword>
<dbReference type="SUPFAM" id="SSF161111">
    <property type="entry name" value="Cation efflux protein transmembrane domain-like"/>
    <property type="match status" value="1"/>
</dbReference>
<keyword evidence="3" id="KW-0813">Transport</keyword>
<dbReference type="OrthoDB" id="9806522at2"/>
<keyword evidence="4 7" id="KW-0812">Transmembrane</keyword>
<dbReference type="InterPro" id="IPR050291">
    <property type="entry name" value="CDF_Transporter"/>
</dbReference>
<dbReference type="FunFam" id="1.20.1510.10:FF:000006">
    <property type="entry name" value="Divalent cation efflux transporter"/>
    <property type="match status" value="1"/>
</dbReference>
<dbReference type="SUPFAM" id="SSF160240">
    <property type="entry name" value="Cation efflux protein cytoplasmic domain-like"/>
    <property type="match status" value="1"/>
</dbReference>
<dbReference type="RefSeq" id="WP_054873288.1">
    <property type="nucleotide sequence ID" value="NZ_LKET01000011.1"/>
</dbReference>
<comment type="similarity">
    <text evidence="2">Belongs to the cation diffusion facilitator (CDF) transporter (TC 2.A.4) family.</text>
</comment>
<comment type="subcellular location">
    <subcellularLocation>
        <location evidence="1">Membrane</location>
        <topology evidence="1">Multi-pass membrane protein</topology>
    </subcellularLocation>
</comment>
<dbReference type="Gene3D" id="3.30.70.1350">
    <property type="entry name" value="Cation efflux protein, cytoplasmic domain"/>
    <property type="match status" value="1"/>
</dbReference>
<gene>
    <name evidence="10" type="primary">fieF_1</name>
    <name evidence="10" type="ORF">OXPF_01260</name>
</gene>
<feature type="domain" description="Cation efflux protein transmembrane" evidence="8">
    <location>
        <begin position="14"/>
        <end position="206"/>
    </location>
</feature>
<dbReference type="PANTHER" id="PTHR43840">
    <property type="entry name" value="MITOCHONDRIAL METAL TRANSPORTER 1-RELATED"/>
    <property type="match status" value="1"/>
</dbReference>
<feature type="domain" description="Cation efflux protein cytoplasmic" evidence="9">
    <location>
        <begin position="213"/>
        <end position="286"/>
    </location>
</feature>
<dbReference type="InterPro" id="IPR058533">
    <property type="entry name" value="Cation_efflux_TM"/>
</dbReference>
<feature type="transmembrane region" description="Helical" evidence="7">
    <location>
        <begin position="113"/>
        <end position="134"/>
    </location>
</feature>
<feature type="transmembrane region" description="Helical" evidence="7">
    <location>
        <begin position="80"/>
        <end position="101"/>
    </location>
</feature>
<reference evidence="10 11" key="1">
    <citation type="submission" date="2015-09" db="EMBL/GenBank/DDBJ databases">
        <title>Genome sequence of Oxobacter pfennigii DSM 3222.</title>
        <authorList>
            <person name="Poehlein A."/>
            <person name="Bengelsdorf F.R."/>
            <person name="Schiel-Bengelsdorf B."/>
            <person name="Duerre P."/>
            <person name="Daniel R."/>
        </authorList>
    </citation>
    <scope>NUCLEOTIDE SEQUENCE [LARGE SCALE GENOMIC DNA]</scope>
    <source>
        <strain evidence="10 11">DSM 3222</strain>
    </source>
</reference>
<feature type="transmembrane region" description="Helical" evidence="7">
    <location>
        <begin position="181"/>
        <end position="198"/>
    </location>
</feature>
<evidence type="ECO:0000313" key="10">
    <source>
        <dbReference type="EMBL" id="KPU46281.1"/>
    </source>
</evidence>
<evidence type="ECO:0000256" key="7">
    <source>
        <dbReference type="SAM" id="Phobius"/>
    </source>
</evidence>
<dbReference type="STRING" id="36849.OXPF_01260"/>
<organism evidence="10 11">
    <name type="scientific">Oxobacter pfennigii</name>
    <dbReference type="NCBI Taxonomy" id="36849"/>
    <lineage>
        <taxon>Bacteria</taxon>
        <taxon>Bacillati</taxon>
        <taxon>Bacillota</taxon>
        <taxon>Clostridia</taxon>
        <taxon>Eubacteriales</taxon>
        <taxon>Clostridiaceae</taxon>
        <taxon>Oxobacter</taxon>
    </lineage>
</organism>
<dbReference type="InterPro" id="IPR036837">
    <property type="entry name" value="Cation_efflux_CTD_sf"/>
</dbReference>
<dbReference type="EMBL" id="LKET01000011">
    <property type="protein sequence ID" value="KPU46281.1"/>
    <property type="molecule type" value="Genomic_DNA"/>
</dbReference>